<dbReference type="EMBL" id="FJOG01000018">
    <property type="protein sequence ID" value="CZR61570.1"/>
    <property type="molecule type" value="Genomic_DNA"/>
</dbReference>
<dbReference type="STRING" id="576137.A0A1L7X977"/>
<gene>
    <name evidence="3" type="ORF">PAC_11467</name>
</gene>
<dbReference type="Proteomes" id="UP000184330">
    <property type="component" value="Unassembled WGS sequence"/>
</dbReference>
<dbReference type="AlphaFoldDB" id="A0A1L7X977"/>
<evidence type="ECO:0000259" key="2">
    <source>
        <dbReference type="Pfam" id="PF25909"/>
    </source>
</evidence>
<evidence type="ECO:0000256" key="1">
    <source>
        <dbReference type="SAM" id="MobiDB-lite"/>
    </source>
</evidence>
<dbReference type="OrthoDB" id="5355528at2759"/>
<keyword evidence="4" id="KW-1185">Reference proteome</keyword>
<feature type="region of interest" description="Disordered" evidence="1">
    <location>
        <begin position="225"/>
        <end position="272"/>
    </location>
</feature>
<dbReference type="Pfam" id="PF25909">
    <property type="entry name" value="zf-C2H2_AHC1"/>
    <property type="match status" value="1"/>
</dbReference>
<protein>
    <recommendedName>
        <fullName evidence="2">AHC1-like C2H2 zinc-finger domain-containing protein</fullName>
    </recommendedName>
</protein>
<reference evidence="3 4" key="1">
    <citation type="submission" date="2016-03" db="EMBL/GenBank/DDBJ databases">
        <authorList>
            <person name="Ploux O."/>
        </authorList>
    </citation>
    <scope>NUCLEOTIDE SEQUENCE [LARGE SCALE GENOMIC DNA]</scope>
    <source>
        <strain evidence="3 4">UAMH 11012</strain>
    </source>
</reference>
<feature type="domain" description="AHC1-like C2H2 zinc-finger" evidence="2">
    <location>
        <begin position="154"/>
        <end position="217"/>
    </location>
</feature>
<accession>A0A1L7X977</accession>
<organism evidence="3 4">
    <name type="scientific">Phialocephala subalpina</name>
    <dbReference type="NCBI Taxonomy" id="576137"/>
    <lineage>
        <taxon>Eukaryota</taxon>
        <taxon>Fungi</taxon>
        <taxon>Dikarya</taxon>
        <taxon>Ascomycota</taxon>
        <taxon>Pezizomycotina</taxon>
        <taxon>Leotiomycetes</taxon>
        <taxon>Helotiales</taxon>
        <taxon>Mollisiaceae</taxon>
        <taxon>Phialocephala</taxon>
        <taxon>Phialocephala fortinii species complex</taxon>
    </lineage>
</organism>
<proteinExistence type="predicted"/>
<sequence>MGTRSLDGVIIRVQREGERHCFSCRPKDMVAIGQIVKGHLEIQDMDWDTFYSLLANRWQYNPAIEDLEWSYPDGVLGWVGDTVTLQAALEVMTSNGNGYPMFWISRRDIEGTARLVSAALPTTHSLTEEITTISRLRPLPQKLPDISRGYAQSKEKAGPTIVKRADGQYVKLVCSECHRDDFSKAQGFISHCRIRHDLVFRSHKEAAAACGQLIETDKVGGIEPAACPSNAPTHGDLGSPDSLPYLSLQNKAAHTPLPNDEEPDFRVDTRSR</sequence>
<dbReference type="InterPro" id="IPR058706">
    <property type="entry name" value="zf-C2H2_AHC1-like"/>
</dbReference>
<evidence type="ECO:0000313" key="4">
    <source>
        <dbReference type="Proteomes" id="UP000184330"/>
    </source>
</evidence>
<evidence type="ECO:0000313" key="3">
    <source>
        <dbReference type="EMBL" id="CZR61570.1"/>
    </source>
</evidence>
<name>A0A1L7X977_9HELO</name>